<feature type="compositionally biased region" description="Basic and acidic residues" evidence="12">
    <location>
        <begin position="84"/>
        <end position="93"/>
    </location>
</feature>
<comment type="catalytic activity">
    <reaction evidence="11">
        <text>L-seryl-[protein] + ATP = O-phospho-L-seryl-[protein] + ADP + H(+)</text>
        <dbReference type="Rhea" id="RHEA:17989"/>
        <dbReference type="Rhea" id="RHEA-COMP:9863"/>
        <dbReference type="Rhea" id="RHEA-COMP:11604"/>
        <dbReference type="ChEBI" id="CHEBI:15378"/>
        <dbReference type="ChEBI" id="CHEBI:29999"/>
        <dbReference type="ChEBI" id="CHEBI:30616"/>
        <dbReference type="ChEBI" id="CHEBI:83421"/>
        <dbReference type="ChEBI" id="CHEBI:456216"/>
        <dbReference type="EC" id="2.7.11.1"/>
    </reaction>
</comment>
<dbReference type="PROSITE" id="PS00108">
    <property type="entry name" value="PROTEIN_KINASE_ST"/>
    <property type="match status" value="1"/>
</dbReference>
<dbReference type="STRING" id="158607.A0A2P5IAG4"/>
<evidence type="ECO:0000256" key="4">
    <source>
        <dbReference type="ARBA" id="ARBA00022527"/>
    </source>
</evidence>
<dbReference type="InterPro" id="IPR000719">
    <property type="entry name" value="Prot_kinase_dom"/>
</dbReference>
<evidence type="ECO:0000256" key="12">
    <source>
        <dbReference type="SAM" id="MobiDB-lite"/>
    </source>
</evidence>
<evidence type="ECO:0000313" key="15">
    <source>
        <dbReference type="Proteomes" id="UP000094444"/>
    </source>
</evidence>
<comment type="caution">
    <text evidence="14">The sequence shown here is derived from an EMBL/GenBank/DDBJ whole genome shotgun (WGS) entry which is preliminary data.</text>
</comment>
<keyword evidence="9" id="KW-0067">ATP-binding</keyword>
<dbReference type="InterPro" id="IPR008271">
    <property type="entry name" value="Ser/Thr_kinase_AS"/>
</dbReference>
<feature type="compositionally biased region" description="Polar residues" evidence="12">
    <location>
        <begin position="94"/>
        <end position="105"/>
    </location>
</feature>
<evidence type="ECO:0000256" key="9">
    <source>
        <dbReference type="ARBA" id="ARBA00022840"/>
    </source>
</evidence>
<dbReference type="Gene3D" id="1.10.510.10">
    <property type="entry name" value="Transferase(Phosphotransferase) domain 1"/>
    <property type="match status" value="1"/>
</dbReference>
<keyword evidence="6" id="KW-0808">Transferase</keyword>
<dbReference type="InParanoid" id="A0A2P5IAG4"/>
<dbReference type="Gene3D" id="3.30.310.220">
    <property type="entry name" value="Fungal kinase associated-1 domain"/>
    <property type="match status" value="1"/>
</dbReference>
<feature type="domain" description="Protein kinase" evidence="13">
    <location>
        <begin position="117"/>
        <end position="392"/>
    </location>
</feature>
<dbReference type="OrthoDB" id="504170at2759"/>
<keyword evidence="4" id="KW-0723">Serine/threonine-protein kinase</keyword>
<evidence type="ECO:0000313" key="14">
    <source>
        <dbReference type="EMBL" id="POS79502.1"/>
    </source>
</evidence>
<proteinExistence type="inferred from homology"/>
<evidence type="ECO:0000256" key="10">
    <source>
        <dbReference type="ARBA" id="ARBA00047899"/>
    </source>
</evidence>
<gene>
    <name evidence="14" type="ORF">DHEL01_v202103</name>
</gene>
<feature type="compositionally biased region" description="Low complexity" evidence="12">
    <location>
        <begin position="601"/>
        <end position="613"/>
    </location>
</feature>
<keyword evidence="15" id="KW-1185">Reference proteome</keyword>
<evidence type="ECO:0000256" key="1">
    <source>
        <dbReference type="ARBA" id="ARBA00004266"/>
    </source>
</evidence>
<dbReference type="AlphaFoldDB" id="A0A2P5IAG4"/>
<dbReference type="PANTHER" id="PTHR24346">
    <property type="entry name" value="MAP/MICROTUBULE AFFINITY-REGULATING KINASE"/>
    <property type="match status" value="1"/>
</dbReference>
<feature type="region of interest" description="Disordered" evidence="12">
    <location>
        <begin position="1"/>
        <end position="111"/>
    </location>
</feature>
<evidence type="ECO:0000256" key="7">
    <source>
        <dbReference type="ARBA" id="ARBA00022741"/>
    </source>
</evidence>
<dbReference type="GO" id="GO:0005935">
    <property type="term" value="C:cellular bud neck"/>
    <property type="evidence" value="ECO:0007669"/>
    <property type="project" value="UniProtKB-SubCell"/>
</dbReference>
<dbReference type="GO" id="GO:0035556">
    <property type="term" value="P:intracellular signal transduction"/>
    <property type="evidence" value="ECO:0007669"/>
    <property type="project" value="TreeGrafter"/>
</dbReference>
<dbReference type="Proteomes" id="UP000094444">
    <property type="component" value="Unassembled WGS sequence"/>
</dbReference>
<dbReference type="EMBL" id="MAVT02000109">
    <property type="protein sequence ID" value="POS79502.1"/>
    <property type="molecule type" value="Genomic_DNA"/>
</dbReference>
<dbReference type="GO" id="GO:0005940">
    <property type="term" value="C:septin ring"/>
    <property type="evidence" value="ECO:0007669"/>
    <property type="project" value="UniProtKB-ARBA"/>
</dbReference>
<dbReference type="InterPro" id="IPR031850">
    <property type="entry name" value="Fungal_KA1_dom"/>
</dbReference>
<evidence type="ECO:0000256" key="11">
    <source>
        <dbReference type="ARBA" id="ARBA00048679"/>
    </source>
</evidence>
<feature type="compositionally biased region" description="Polar residues" evidence="12">
    <location>
        <begin position="640"/>
        <end position="672"/>
    </location>
</feature>
<comment type="subcellular location">
    <subcellularLocation>
        <location evidence="1">Bud neck</location>
    </subcellularLocation>
</comment>
<keyword evidence="5" id="KW-0597">Phosphoprotein</keyword>
<dbReference type="GO" id="GO:0005524">
    <property type="term" value="F:ATP binding"/>
    <property type="evidence" value="ECO:0007669"/>
    <property type="project" value="UniProtKB-KW"/>
</dbReference>
<dbReference type="InterPro" id="IPR011009">
    <property type="entry name" value="Kinase-like_dom_sf"/>
</dbReference>
<dbReference type="Pfam" id="PF16797">
    <property type="entry name" value="Fungal_KA1"/>
    <property type="match status" value="1"/>
</dbReference>
<sequence length="1220" mass="137045">MDKLTHVHTTTLRAPLGDRGKRGNSVPPRSRSHAPKTYESECKENVPVVVPEDDSVPQRSNQVTQPLSQPPANPRISVIAQFSRDQDASKRDSQVSTASASTARSNDSKIKTHIGPWQLGRTLSKGSSARVRLARHRLTGQSVAVKIISKKTAYLSQAGSIAQLDKVERQLPEADDGFRRLPVTVEREIAIMKLIEHPNIIKILDVWENRNEIYLILEYCDSKDMFSYINNRGKLSERSAVYVFRQMMSAMEYCHSFNICHRDLKPENILLSEKYEVKIIDFGMAALHQNDKKLRTACGSPHYAAPELLKQKTYRGDKTDVWSMGVILFAMLEQRLPFDDPHMPTMLSLSKRGLYIMPDAFSPDAKDMIRRILVTDPDKRISIREMWDHPLIKKYDKFPGFAQHEKQPVDTRARSKDSPINVRDIDPQILRPLRAMWHSADEKEIMSKLLGKGPNDQKLFYHLLVSHRDRLLENYDPDLAHSTSDYHHLRPPAWTTRVSTRQFRLQGRTPSRFTVISTVADTEASGTVRSYDPYYASRDLAPGQASHARIVVHRARNLEPGKARSVASGSVPSRMGTGSSSVVRRRVNPSLRSRTVSYAPSQRSSMSSIRSSRQGTTSVLVKPRHRRGVNFPSNRKDQTPAIQQEHNGTIPASASIAGDQSTYNRDNTSPNSPRKKIKKEHDSTNSLRHTSAYEPAVDEEMIHFSNSIARDCDDAFSASLIGSPSETLDRNRKSLTPFSIDFGTPPIQKTPEPACTPRAGVNPWDSRPLPPTPPNEITPKPKRFQCDEGIQNNDYKNPDNSLNVAPLAISSAGQRRITSAPVYAQYARDARPLPSIFESPKAANGQARIVSAPPLRSSAALPTPSDNSNLDFLAANAEHTIRVVKSPTAMKSAEFSIIPKPLNLRKKTASAWTETGGLQQASLELEARKTHGFQSRMPDLPEEPTPNGRSSSNGSSIGPKKKLSTWFRRNSRANSKGEMEGTADASVVCDDQAGEMNLVATNPQRFESILTDMPPPTATAQPPRKKSFMFWKTPRSSNRMSIAAPDYEDEATSLDAGHYLSGAPSVTQDGYGDNADAAARKIEPRQNWLARLFRFKPSRRYLCLQMSRRRARQEVAILLREWRKWGIRDVEVDKERNIVFARVGKKNFLNIKEVHFAVEIITVIEHGKRNHLSIVRVTQERGAASSFHKVVDTMHSIFRGRDLLVQDRRKAKMMIRTLNS</sequence>
<evidence type="ECO:0000256" key="5">
    <source>
        <dbReference type="ARBA" id="ARBA00022553"/>
    </source>
</evidence>
<feature type="region of interest" description="Disordered" evidence="12">
    <location>
        <begin position="561"/>
        <end position="691"/>
    </location>
</feature>
<organism evidence="14 15">
    <name type="scientific">Diaporthe helianthi</name>
    <dbReference type="NCBI Taxonomy" id="158607"/>
    <lineage>
        <taxon>Eukaryota</taxon>
        <taxon>Fungi</taxon>
        <taxon>Dikarya</taxon>
        <taxon>Ascomycota</taxon>
        <taxon>Pezizomycotina</taxon>
        <taxon>Sordariomycetes</taxon>
        <taxon>Sordariomycetidae</taxon>
        <taxon>Diaporthales</taxon>
        <taxon>Diaporthaceae</taxon>
        <taxon>Diaporthe</taxon>
    </lineage>
</organism>
<dbReference type="FunFam" id="1.10.510.10:FF:000394">
    <property type="entry name" value="Serine/threonine-protein kinase HSL1"/>
    <property type="match status" value="1"/>
</dbReference>
<dbReference type="EC" id="2.7.11.1" evidence="3"/>
<protein>
    <recommendedName>
        <fullName evidence="3">non-specific serine/threonine protein kinase</fullName>
        <ecNumber evidence="3">2.7.11.1</ecNumber>
    </recommendedName>
</protein>
<keyword evidence="8 14" id="KW-0418">Kinase</keyword>
<evidence type="ECO:0000256" key="8">
    <source>
        <dbReference type="ARBA" id="ARBA00022777"/>
    </source>
</evidence>
<dbReference type="SUPFAM" id="SSF56112">
    <property type="entry name" value="Protein kinase-like (PK-like)"/>
    <property type="match status" value="1"/>
</dbReference>
<dbReference type="PROSITE" id="PS50011">
    <property type="entry name" value="PROTEIN_KINASE_DOM"/>
    <property type="match status" value="1"/>
</dbReference>
<evidence type="ECO:0000259" key="13">
    <source>
        <dbReference type="PROSITE" id="PS50011"/>
    </source>
</evidence>
<dbReference type="SMART" id="SM00220">
    <property type="entry name" value="S_TKc"/>
    <property type="match status" value="1"/>
</dbReference>
<feature type="region of interest" description="Disordered" evidence="12">
    <location>
        <begin position="760"/>
        <end position="782"/>
    </location>
</feature>
<name>A0A2P5IAG4_DIAHE</name>
<comment type="catalytic activity">
    <reaction evidence="10">
        <text>L-threonyl-[protein] + ATP = O-phospho-L-threonyl-[protein] + ADP + H(+)</text>
        <dbReference type="Rhea" id="RHEA:46608"/>
        <dbReference type="Rhea" id="RHEA-COMP:11060"/>
        <dbReference type="Rhea" id="RHEA-COMP:11605"/>
        <dbReference type="ChEBI" id="CHEBI:15378"/>
        <dbReference type="ChEBI" id="CHEBI:30013"/>
        <dbReference type="ChEBI" id="CHEBI:30616"/>
        <dbReference type="ChEBI" id="CHEBI:61977"/>
        <dbReference type="ChEBI" id="CHEBI:456216"/>
        <dbReference type="EC" id="2.7.11.1"/>
    </reaction>
</comment>
<accession>A0A2P5IAG4</accession>
<evidence type="ECO:0000256" key="2">
    <source>
        <dbReference type="ARBA" id="ARBA00010791"/>
    </source>
</evidence>
<evidence type="ECO:0000256" key="6">
    <source>
        <dbReference type="ARBA" id="ARBA00022679"/>
    </source>
</evidence>
<dbReference type="PANTHER" id="PTHR24346:SF110">
    <property type="entry name" value="NON-SPECIFIC SERINE_THREONINE PROTEIN KINASE"/>
    <property type="match status" value="1"/>
</dbReference>
<feature type="region of interest" description="Disordered" evidence="12">
    <location>
        <begin position="933"/>
        <end position="966"/>
    </location>
</feature>
<dbReference type="Pfam" id="PF00069">
    <property type="entry name" value="Pkinase"/>
    <property type="match status" value="1"/>
</dbReference>
<reference evidence="14" key="1">
    <citation type="submission" date="2017-09" db="EMBL/GenBank/DDBJ databases">
        <title>Polyketide synthases of a Diaporthe helianthi virulent isolate.</title>
        <authorList>
            <person name="Baroncelli R."/>
        </authorList>
    </citation>
    <scope>NUCLEOTIDE SEQUENCE [LARGE SCALE GENOMIC DNA]</scope>
    <source>
        <strain evidence="14">7/96</strain>
    </source>
</reference>
<dbReference type="InterPro" id="IPR043024">
    <property type="entry name" value="KA1_sf_fungal"/>
</dbReference>
<dbReference type="GO" id="GO:0004674">
    <property type="term" value="F:protein serine/threonine kinase activity"/>
    <property type="evidence" value="ECO:0007669"/>
    <property type="project" value="UniProtKB-KW"/>
</dbReference>
<keyword evidence="7" id="KW-0547">Nucleotide-binding</keyword>
<feature type="compositionally biased region" description="Polar residues" evidence="12">
    <location>
        <begin position="58"/>
        <end position="67"/>
    </location>
</feature>
<evidence type="ECO:0000256" key="3">
    <source>
        <dbReference type="ARBA" id="ARBA00012513"/>
    </source>
</evidence>
<feature type="compositionally biased region" description="Low complexity" evidence="12">
    <location>
        <begin position="947"/>
        <end position="956"/>
    </location>
</feature>
<comment type="similarity">
    <text evidence="2">Belongs to the protein kinase superfamily. CAMK Ser/Thr protein kinase family. NIM1 subfamily.</text>
</comment>